<dbReference type="Proteomes" id="UP001175228">
    <property type="component" value="Unassembled WGS sequence"/>
</dbReference>
<evidence type="ECO:0000313" key="3">
    <source>
        <dbReference type="EMBL" id="KAK0493967.1"/>
    </source>
</evidence>
<feature type="transmembrane region" description="Helical" evidence="2">
    <location>
        <begin position="12"/>
        <end position="32"/>
    </location>
</feature>
<comment type="caution">
    <text evidence="3">The sequence shown here is derived from an EMBL/GenBank/DDBJ whole genome shotgun (WGS) entry which is preliminary data.</text>
</comment>
<evidence type="ECO:0000256" key="2">
    <source>
        <dbReference type="SAM" id="Phobius"/>
    </source>
</evidence>
<keyword evidence="2" id="KW-0812">Transmembrane</keyword>
<keyword evidence="2" id="KW-1133">Transmembrane helix</keyword>
<dbReference type="EMBL" id="JAUEPU010000022">
    <property type="protein sequence ID" value="KAK0493967.1"/>
    <property type="molecule type" value="Genomic_DNA"/>
</dbReference>
<gene>
    <name evidence="3" type="ORF">EDD18DRAFT_1355889</name>
</gene>
<keyword evidence="2" id="KW-0472">Membrane</keyword>
<name>A0AA39Q0G1_9AGAR</name>
<feature type="region of interest" description="Disordered" evidence="1">
    <location>
        <begin position="68"/>
        <end position="124"/>
    </location>
</feature>
<evidence type="ECO:0000313" key="4">
    <source>
        <dbReference type="Proteomes" id="UP001175228"/>
    </source>
</evidence>
<organism evidence="3 4">
    <name type="scientific">Armillaria luteobubalina</name>
    <dbReference type="NCBI Taxonomy" id="153913"/>
    <lineage>
        <taxon>Eukaryota</taxon>
        <taxon>Fungi</taxon>
        <taxon>Dikarya</taxon>
        <taxon>Basidiomycota</taxon>
        <taxon>Agaricomycotina</taxon>
        <taxon>Agaricomycetes</taxon>
        <taxon>Agaricomycetidae</taxon>
        <taxon>Agaricales</taxon>
        <taxon>Marasmiineae</taxon>
        <taxon>Physalacriaceae</taxon>
        <taxon>Armillaria</taxon>
    </lineage>
</organism>
<protein>
    <submittedName>
        <fullName evidence="3">Uncharacterized protein</fullName>
    </submittedName>
</protein>
<sequence length="139" mass="14771">MGIRTFRGIIEIIIESALIYSIALLGYLVFVARDSYAGEYLDILTGFARGIAPTLIVGQVAAGHSRPAESWEGSISSSLHFGHDSENQSHGSIDSDVEGGTVTSEEEQSSVTPGDSSEQGQGVCGQEYETGQIVYVEIV</sequence>
<evidence type="ECO:0000256" key="1">
    <source>
        <dbReference type="SAM" id="MobiDB-lite"/>
    </source>
</evidence>
<dbReference type="AlphaFoldDB" id="A0AA39Q0G1"/>
<proteinExistence type="predicted"/>
<keyword evidence="4" id="KW-1185">Reference proteome</keyword>
<reference evidence="3" key="1">
    <citation type="submission" date="2023-06" db="EMBL/GenBank/DDBJ databases">
        <authorList>
            <consortium name="Lawrence Berkeley National Laboratory"/>
            <person name="Ahrendt S."/>
            <person name="Sahu N."/>
            <person name="Indic B."/>
            <person name="Wong-Bajracharya J."/>
            <person name="Merenyi Z."/>
            <person name="Ke H.-M."/>
            <person name="Monk M."/>
            <person name="Kocsube S."/>
            <person name="Drula E."/>
            <person name="Lipzen A."/>
            <person name="Balint B."/>
            <person name="Henrissat B."/>
            <person name="Andreopoulos B."/>
            <person name="Martin F.M."/>
            <person name="Harder C.B."/>
            <person name="Rigling D."/>
            <person name="Ford K.L."/>
            <person name="Foster G.D."/>
            <person name="Pangilinan J."/>
            <person name="Papanicolaou A."/>
            <person name="Barry K."/>
            <person name="LaButti K."/>
            <person name="Viragh M."/>
            <person name="Koriabine M."/>
            <person name="Yan M."/>
            <person name="Riley R."/>
            <person name="Champramary S."/>
            <person name="Plett K.L."/>
            <person name="Tsai I.J."/>
            <person name="Slot J."/>
            <person name="Sipos G."/>
            <person name="Plett J."/>
            <person name="Nagy L.G."/>
            <person name="Grigoriev I.V."/>
        </authorList>
    </citation>
    <scope>NUCLEOTIDE SEQUENCE</scope>
    <source>
        <strain evidence="3">HWK02</strain>
    </source>
</reference>
<feature type="compositionally biased region" description="Polar residues" evidence="1">
    <location>
        <begin position="109"/>
        <end position="120"/>
    </location>
</feature>
<accession>A0AA39Q0G1</accession>